<keyword evidence="3" id="KW-0479">Metal-binding</keyword>
<comment type="caution">
    <text evidence="8">The sequence shown here is derived from an EMBL/GenBank/DDBJ whole genome shotgun (WGS) entry which is preliminary data.</text>
</comment>
<dbReference type="Gene3D" id="1.10.575.10">
    <property type="entry name" value="P1 Nuclease"/>
    <property type="match status" value="2"/>
</dbReference>
<organism evidence="8 9">
    <name type="scientific">Curvularia kusanoi</name>
    <name type="common">Cochliobolus kusanoi</name>
    <dbReference type="NCBI Taxonomy" id="90978"/>
    <lineage>
        <taxon>Eukaryota</taxon>
        <taxon>Fungi</taxon>
        <taxon>Dikarya</taxon>
        <taxon>Ascomycota</taxon>
        <taxon>Pezizomycotina</taxon>
        <taxon>Dothideomycetes</taxon>
        <taxon>Pleosporomycetidae</taxon>
        <taxon>Pleosporales</taxon>
        <taxon>Pleosporineae</taxon>
        <taxon>Pleosporaceae</taxon>
        <taxon>Curvularia</taxon>
    </lineage>
</organism>
<evidence type="ECO:0000313" key="8">
    <source>
        <dbReference type="EMBL" id="KAF3002562.1"/>
    </source>
</evidence>
<dbReference type="GO" id="GO:0003676">
    <property type="term" value="F:nucleic acid binding"/>
    <property type="evidence" value="ECO:0007669"/>
    <property type="project" value="InterPro"/>
</dbReference>
<dbReference type="PANTHER" id="PTHR33146:SF26">
    <property type="entry name" value="ENDONUCLEASE 4"/>
    <property type="match status" value="1"/>
</dbReference>
<proteinExistence type="inferred from homology"/>
<dbReference type="GO" id="GO:0006308">
    <property type="term" value="P:DNA catabolic process"/>
    <property type="evidence" value="ECO:0007669"/>
    <property type="project" value="InterPro"/>
</dbReference>
<dbReference type="CDD" id="cd11010">
    <property type="entry name" value="S1-P1_nuclease"/>
    <property type="match status" value="1"/>
</dbReference>
<dbReference type="EMBL" id="SWKU01000011">
    <property type="protein sequence ID" value="KAF3002562.1"/>
    <property type="molecule type" value="Genomic_DNA"/>
</dbReference>
<gene>
    <name evidence="8" type="ORF">E8E13_007870</name>
</gene>
<dbReference type="PANTHER" id="PTHR33146">
    <property type="entry name" value="ENDONUCLEASE 4"/>
    <property type="match status" value="1"/>
</dbReference>
<evidence type="ECO:0000256" key="1">
    <source>
        <dbReference type="ARBA" id="ARBA00009547"/>
    </source>
</evidence>
<accession>A0A9P4WAT5</accession>
<keyword evidence="2" id="KW-0540">Nuclease</keyword>
<keyword evidence="4" id="KW-0255">Endonuclease</keyword>
<evidence type="ECO:0000256" key="7">
    <source>
        <dbReference type="ARBA" id="ARBA00023180"/>
    </source>
</evidence>
<name>A0A9P4WAT5_CURKU</name>
<comment type="similarity">
    <text evidence="1">Belongs to the nuclease type I family.</text>
</comment>
<dbReference type="InterPro" id="IPR008947">
    <property type="entry name" value="PLipase_C/P1_nuclease_dom_sf"/>
</dbReference>
<evidence type="ECO:0000256" key="3">
    <source>
        <dbReference type="ARBA" id="ARBA00022723"/>
    </source>
</evidence>
<dbReference type="OrthoDB" id="441446at2759"/>
<keyword evidence="5" id="KW-0378">Hydrolase</keyword>
<dbReference type="GO" id="GO:0004519">
    <property type="term" value="F:endonuclease activity"/>
    <property type="evidence" value="ECO:0007669"/>
    <property type="project" value="UniProtKB-KW"/>
</dbReference>
<evidence type="ECO:0000256" key="4">
    <source>
        <dbReference type="ARBA" id="ARBA00022759"/>
    </source>
</evidence>
<dbReference type="GO" id="GO:0016788">
    <property type="term" value="F:hydrolase activity, acting on ester bonds"/>
    <property type="evidence" value="ECO:0007669"/>
    <property type="project" value="InterPro"/>
</dbReference>
<reference evidence="8" key="1">
    <citation type="submission" date="2019-04" db="EMBL/GenBank/DDBJ databases">
        <title>Sequencing of skin fungus with MAO and IRED activity.</title>
        <authorList>
            <person name="Marsaioli A.J."/>
            <person name="Bonatto J.M.C."/>
            <person name="Reis Junior O."/>
        </authorList>
    </citation>
    <scope>NUCLEOTIDE SEQUENCE</scope>
    <source>
        <strain evidence="8">30M1</strain>
    </source>
</reference>
<evidence type="ECO:0000256" key="2">
    <source>
        <dbReference type="ARBA" id="ARBA00022722"/>
    </source>
</evidence>
<evidence type="ECO:0000313" key="9">
    <source>
        <dbReference type="Proteomes" id="UP000801428"/>
    </source>
</evidence>
<dbReference type="Proteomes" id="UP000801428">
    <property type="component" value="Unassembled WGS sequence"/>
</dbReference>
<sequence>MAETFLRPETKSLLGEILEPQYNGSIGRGAAWADGYAHTTEGRFSYQWHWIDTHDEPPYHCNLNYTKDCAEGGCVVSAIANQTGILKSCIDQVRAGGNFYRVKFANVSTELHAVWDGFIPYYAAKVKTPFSNQSIDPFFESLVSRIRRDGFYEAPTTWVACSDPATPVECATTWATESNKWTCEYVYRRLHGDEDLGYNGYADGGVPIVELQISKAAYRLATWLEKLVGAEGPASGMEEISEL</sequence>
<dbReference type="SUPFAM" id="SSF48537">
    <property type="entry name" value="Phospholipase C/P1 nuclease"/>
    <property type="match status" value="1"/>
</dbReference>
<evidence type="ECO:0000256" key="6">
    <source>
        <dbReference type="ARBA" id="ARBA00023157"/>
    </source>
</evidence>
<dbReference type="AlphaFoldDB" id="A0A9P4WAT5"/>
<dbReference type="InterPro" id="IPR003154">
    <property type="entry name" value="S1/P1nuclease"/>
</dbReference>
<dbReference type="GO" id="GO:0046872">
    <property type="term" value="F:metal ion binding"/>
    <property type="evidence" value="ECO:0007669"/>
    <property type="project" value="UniProtKB-KW"/>
</dbReference>
<keyword evidence="6" id="KW-1015">Disulfide bond</keyword>
<evidence type="ECO:0000256" key="5">
    <source>
        <dbReference type="ARBA" id="ARBA00022801"/>
    </source>
</evidence>
<dbReference type="Pfam" id="PF02265">
    <property type="entry name" value="S1-P1_nuclease"/>
    <property type="match status" value="2"/>
</dbReference>
<keyword evidence="7" id="KW-0325">Glycoprotein</keyword>
<keyword evidence="9" id="KW-1185">Reference proteome</keyword>
<protein>
    <submittedName>
        <fullName evidence="8">Uncharacterized protein</fullName>
    </submittedName>
</protein>